<reference evidence="2" key="1">
    <citation type="submission" date="2016-11" db="UniProtKB">
        <authorList>
            <consortium name="WormBaseParasite"/>
        </authorList>
    </citation>
    <scope>IDENTIFICATION</scope>
</reference>
<dbReference type="Proteomes" id="UP000095287">
    <property type="component" value="Unplaced"/>
</dbReference>
<evidence type="ECO:0000313" key="1">
    <source>
        <dbReference type="Proteomes" id="UP000095287"/>
    </source>
</evidence>
<evidence type="ECO:0000313" key="2">
    <source>
        <dbReference type="WBParaSite" id="L893_g29706.t1"/>
    </source>
</evidence>
<accession>A0A1I7ZUL5</accession>
<keyword evidence="1" id="KW-1185">Reference proteome</keyword>
<proteinExistence type="predicted"/>
<sequence length="96" mass="10332">MCKIHAPGSQKHSCMYGETFPQLLAPEISNILRGRSMISFTHETLIDEKADNEPCGSVSRTELRPSATEEMAKKGFLELAADDGKGLPAAESPTPG</sequence>
<dbReference type="AlphaFoldDB" id="A0A1I7ZUL5"/>
<name>A0A1I7ZUL5_9BILA</name>
<organism evidence="1 2">
    <name type="scientific">Steinernema glaseri</name>
    <dbReference type="NCBI Taxonomy" id="37863"/>
    <lineage>
        <taxon>Eukaryota</taxon>
        <taxon>Metazoa</taxon>
        <taxon>Ecdysozoa</taxon>
        <taxon>Nematoda</taxon>
        <taxon>Chromadorea</taxon>
        <taxon>Rhabditida</taxon>
        <taxon>Tylenchina</taxon>
        <taxon>Panagrolaimomorpha</taxon>
        <taxon>Strongyloidoidea</taxon>
        <taxon>Steinernematidae</taxon>
        <taxon>Steinernema</taxon>
    </lineage>
</organism>
<dbReference type="WBParaSite" id="L893_g29706.t1">
    <property type="protein sequence ID" value="L893_g29706.t1"/>
    <property type="gene ID" value="L893_g29706"/>
</dbReference>
<protein>
    <submittedName>
        <fullName evidence="2">Uncharacterized protein</fullName>
    </submittedName>
</protein>